<name>A0A1E1M2A5_RHYSE</name>
<protein>
    <recommendedName>
        <fullName evidence="5">Secreted protein</fullName>
    </recommendedName>
</protein>
<dbReference type="Proteomes" id="UP000177625">
    <property type="component" value="Unassembled WGS sequence"/>
</dbReference>
<feature type="region of interest" description="Disordered" evidence="1">
    <location>
        <begin position="153"/>
        <end position="183"/>
    </location>
</feature>
<organism evidence="3 4">
    <name type="scientific">Rhynchosporium secalis</name>
    <name type="common">Barley scald fungus</name>
    <dbReference type="NCBI Taxonomy" id="38038"/>
    <lineage>
        <taxon>Eukaryota</taxon>
        <taxon>Fungi</taxon>
        <taxon>Dikarya</taxon>
        <taxon>Ascomycota</taxon>
        <taxon>Pezizomycotina</taxon>
        <taxon>Leotiomycetes</taxon>
        <taxon>Helotiales</taxon>
        <taxon>Ploettnerulaceae</taxon>
        <taxon>Rhynchosporium</taxon>
    </lineage>
</organism>
<sequence>MFMVLMAVAHTVVLLHVSLALKDGGYRPLWKDALIGFAPSCLVFSGVKEEGESLINDRDVVLWSRTDRCTDLQKVDSSRCAPANFNTKQHERSPYRPRLLSPHLAHCRKETTQNLTFLRALYFSDGTKSPHGGVEVFTAHKLRTILPYARSSYYTAQPPGPGPDDQHVRERYRCRERRGKKNK</sequence>
<evidence type="ECO:0000256" key="1">
    <source>
        <dbReference type="SAM" id="MobiDB-lite"/>
    </source>
</evidence>
<proteinExistence type="predicted"/>
<accession>A0A1E1M2A5</accession>
<evidence type="ECO:0000313" key="4">
    <source>
        <dbReference type="Proteomes" id="UP000177625"/>
    </source>
</evidence>
<feature type="chain" id="PRO_5009447838" description="Secreted protein" evidence="2">
    <location>
        <begin position="21"/>
        <end position="183"/>
    </location>
</feature>
<gene>
    <name evidence="3" type="ORF">RSE6_03245</name>
</gene>
<reference evidence="4" key="1">
    <citation type="submission" date="2016-03" db="EMBL/GenBank/DDBJ databases">
        <authorList>
            <person name="Guldener U."/>
        </authorList>
    </citation>
    <scope>NUCLEOTIDE SEQUENCE [LARGE SCALE GENOMIC DNA]</scope>
</reference>
<evidence type="ECO:0000256" key="2">
    <source>
        <dbReference type="SAM" id="SignalP"/>
    </source>
</evidence>
<feature type="compositionally biased region" description="Basic residues" evidence="1">
    <location>
        <begin position="174"/>
        <end position="183"/>
    </location>
</feature>
<keyword evidence="2" id="KW-0732">Signal</keyword>
<feature type="signal peptide" evidence="2">
    <location>
        <begin position="1"/>
        <end position="20"/>
    </location>
</feature>
<feature type="compositionally biased region" description="Basic and acidic residues" evidence="1">
    <location>
        <begin position="164"/>
        <end position="173"/>
    </location>
</feature>
<evidence type="ECO:0008006" key="5">
    <source>
        <dbReference type="Google" id="ProtNLM"/>
    </source>
</evidence>
<dbReference type="AlphaFoldDB" id="A0A1E1M2A5"/>
<dbReference type="EMBL" id="FJVC01000117">
    <property type="protein sequence ID" value="CZT43242.1"/>
    <property type="molecule type" value="Genomic_DNA"/>
</dbReference>
<keyword evidence="4" id="KW-1185">Reference proteome</keyword>
<evidence type="ECO:0000313" key="3">
    <source>
        <dbReference type="EMBL" id="CZT43242.1"/>
    </source>
</evidence>